<dbReference type="RefSeq" id="WP_230575092.1">
    <property type="nucleotide sequence ID" value="NZ_CAKJTI010000009.1"/>
</dbReference>
<accession>A0ABM8YBA3</accession>
<comment type="caution">
    <text evidence="1">The sequence shown here is derived from an EMBL/GenBank/DDBJ whole genome shotgun (WGS) entry which is preliminary data.</text>
</comment>
<proteinExistence type="predicted"/>
<protein>
    <recommendedName>
        <fullName evidence="3">Lipoyl-binding domain-containing protein</fullName>
    </recommendedName>
</protein>
<evidence type="ECO:0000313" key="1">
    <source>
        <dbReference type="EMBL" id="CAG9612985.1"/>
    </source>
</evidence>
<dbReference type="Proteomes" id="UP000789423">
    <property type="component" value="Unassembled WGS sequence"/>
</dbReference>
<gene>
    <name evidence="1" type="ORF">BACCIP111899_02180</name>
</gene>
<dbReference type="EMBL" id="CAKJTI010000009">
    <property type="protein sequence ID" value="CAG9612985.1"/>
    <property type="molecule type" value="Genomic_DNA"/>
</dbReference>
<reference evidence="1 2" key="1">
    <citation type="submission" date="2021-10" db="EMBL/GenBank/DDBJ databases">
        <authorList>
            <person name="Criscuolo A."/>
        </authorList>
    </citation>
    <scope>NUCLEOTIDE SEQUENCE [LARGE SCALE GENOMIC DNA]</scope>
    <source>
        <strain evidence="2">CIP 111899</strain>
    </source>
</reference>
<name>A0ABM8YBA3_9BACI</name>
<dbReference type="Gene3D" id="2.40.50.100">
    <property type="match status" value="1"/>
</dbReference>
<keyword evidence="2" id="KW-1185">Reference proteome</keyword>
<evidence type="ECO:0008006" key="3">
    <source>
        <dbReference type="Google" id="ProtNLM"/>
    </source>
</evidence>
<evidence type="ECO:0000313" key="2">
    <source>
        <dbReference type="Proteomes" id="UP000789423"/>
    </source>
</evidence>
<sequence>MKAVIESVYSPCNGVVEEVLVNETSHVYEWEKLLIIRNNKGVLEEAAVGISGNVLSVDVVVGQEVDTNTLLCKVEDDFLITGCE</sequence>
<organism evidence="1 2">
    <name type="scientific">Bacillus rhizoplanae</name>
    <dbReference type="NCBI Taxonomy" id="2880966"/>
    <lineage>
        <taxon>Bacteria</taxon>
        <taxon>Bacillati</taxon>
        <taxon>Bacillota</taxon>
        <taxon>Bacilli</taxon>
        <taxon>Bacillales</taxon>
        <taxon>Bacillaceae</taxon>
        <taxon>Bacillus</taxon>
    </lineage>
</organism>